<protein>
    <submittedName>
        <fullName evidence="4">Uncharacterized protein</fullName>
    </submittedName>
</protein>
<proteinExistence type="predicted"/>
<keyword evidence="2" id="KW-0812">Transmembrane</keyword>
<dbReference type="Proteomes" id="UP000032141">
    <property type="component" value="Chromosome C5"/>
</dbReference>
<dbReference type="AlphaFoldDB" id="A0A0D3C8D6"/>
<name>A0A0D3C8D6_BRAOL</name>
<evidence type="ECO:0000313" key="4">
    <source>
        <dbReference type="EnsemblPlants" id="Bo5g008540.1"/>
    </source>
</evidence>
<keyword evidence="2" id="KW-1133">Transmembrane helix</keyword>
<feature type="signal peptide" evidence="3">
    <location>
        <begin position="1"/>
        <end position="24"/>
    </location>
</feature>
<keyword evidence="2" id="KW-0472">Membrane</keyword>
<evidence type="ECO:0000256" key="2">
    <source>
        <dbReference type="SAM" id="Phobius"/>
    </source>
</evidence>
<reference evidence="4 5" key="1">
    <citation type="journal article" date="2014" name="Genome Biol.">
        <title>Transcriptome and methylome profiling reveals relics of genome dominance in the mesopolyploid Brassica oleracea.</title>
        <authorList>
            <person name="Parkin I.A."/>
            <person name="Koh C."/>
            <person name="Tang H."/>
            <person name="Robinson S.J."/>
            <person name="Kagale S."/>
            <person name="Clarke W.E."/>
            <person name="Town C.D."/>
            <person name="Nixon J."/>
            <person name="Krishnakumar V."/>
            <person name="Bidwell S.L."/>
            <person name="Denoeud F."/>
            <person name="Belcram H."/>
            <person name="Links M.G."/>
            <person name="Just J."/>
            <person name="Clarke C."/>
            <person name="Bender T."/>
            <person name="Huebert T."/>
            <person name="Mason A.S."/>
            <person name="Pires J.C."/>
            <person name="Barker G."/>
            <person name="Moore J."/>
            <person name="Walley P.G."/>
            <person name="Manoli S."/>
            <person name="Batley J."/>
            <person name="Edwards D."/>
            <person name="Nelson M.N."/>
            <person name="Wang X."/>
            <person name="Paterson A.H."/>
            <person name="King G."/>
            <person name="Bancroft I."/>
            <person name="Chalhoub B."/>
            <person name="Sharpe A.G."/>
        </authorList>
    </citation>
    <scope>NUCLEOTIDE SEQUENCE</scope>
    <source>
        <strain evidence="4 5">cv. TO1000</strain>
    </source>
</reference>
<feature type="chain" id="PRO_5002273643" evidence="3">
    <location>
        <begin position="25"/>
        <end position="184"/>
    </location>
</feature>
<feature type="region of interest" description="Disordered" evidence="1">
    <location>
        <begin position="25"/>
        <end position="46"/>
    </location>
</feature>
<reference evidence="4" key="2">
    <citation type="submission" date="2015-03" db="UniProtKB">
        <authorList>
            <consortium name="EnsemblPlants"/>
        </authorList>
    </citation>
    <scope>IDENTIFICATION</scope>
</reference>
<keyword evidence="3" id="KW-0732">Signal</keyword>
<keyword evidence="5" id="KW-1185">Reference proteome</keyword>
<evidence type="ECO:0000256" key="1">
    <source>
        <dbReference type="SAM" id="MobiDB-lite"/>
    </source>
</evidence>
<evidence type="ECO:0000256" key="3">
    <source>
        <dbReference type="SAM" id="SignalP"/>
    </source>
</evidence>
<evidence type="ECO:0000313" key="5">
    <source>
        <dbReference type="Proteomes" id="UP000032141"/>
    </source>
</evidence>
<accession>A0A0D3C8D6</accession>
<organism evidence="4 5">
    <name type="scientific">Brassica oleracea var. oleracea</name>
    <dbReference type="NCBI Taxonomy" id="109376"/>
    <lineage>
        <taxon>Eukaryota</taxon>
        <taxon>Viridiplantae</taxon>
        <taxon>Streptophyta</taxon>
        <taxon>Embryophyta</taxon>
        <taxon>Tracheophyta</taxon>
        <taxon>Spermatophyta</taxon>
        <taxon>Magnoliopsida</taxon>
        <taxon>eudicotyledons</taxon>
        <taxon>Gunneridae</taxon>
        <taxon>Pentapetalae</taxon>
        <taxon>rosids</taxon>
        <taxon>malvids</taxon>
        <taxon>Brassicales</taxon>
        <taxon>Brassicaceae</taxon>
        <taxon>Brassiceae</taxon>
        <taxon>Brassica</taxon>
    </lineage>
</organism>
<dbReference type="HOGENOM" id="CLU_126213_0_0_1"/>
<sequence>MFSFRTVLLLVLFALIAFVGSTNGEPGCGSSPSREEMYDEQTQRSAESGDMFNRITLDCQTTGGSSRAHSGSETIIELSIGFFFLIWVVIGIWIVFVKRQKAMNAAAITPYSGEVGAKEMGYGMDEKTKTVAMSTSTGKLSSEVVYVPRTENLRADSLARIARKQPSFVVQMDAELPIWFTESS</sequence>
<dbReference type="EnsemblPlants" id="Bo5g008540.1">
    <property type="protein sequence ID" value="Bo5g008540.1"/>
    <property type="gene ID" value="Bo5g008540"/>
</dbReference>
<dbReference type="Gramene" id="Bo5g008540.1">
    <property type="protein sequence ID" value="Bo5g008540.1"/>
    <property type="gene ID" value="Bo5g008540"/>
</dbReference>
<dbReference type="STRING" id="109376.A0A0D3C8D6"/>
<dbReference type="OMA" id="WEDLHDE"/>
<feature type="transmembrane region" description="Helical" evidence="2">
    <location>
        <begin position="75"/>
        <end position="96"/>
    </location>
</feature>